<evidence type="ECO:0000313" key="2">
    <source>
        <dbReference type="EMBL" id="MCQ8127201.1"/>
    </source>
</evidence>
<evidence type="ECO:0000256" key="1">
    <source>
        <dbReference type="SAM" id="Phobius"/>
    </source>
</evidence>
<evidence type="ECO:0000313" key="3">
    <source>
        <dbReference type="Proteomes" id="UP001524586"/>
    </source>
</evidence>
<gene>
    <name evidence="2" type="primary">pgaD</name>
    <name evidence="2" type="ORF">NP596_01925</name>
</gene>
<protein>
    <submittedName>
        <fullName evidence="2">Poly-beta-1,6-N-acetyl-D-glucosamine biosynthesis protein PgaD</fullName>
    </submittedName>
</protein>
<dbReference type="EMBL" id="JANIBK010000005">
    <property type="protein sequence ID" value="MCQ8127201.1"/>
    <property type="molecule type" value="Genomic_DNA"/>
</dbReference>
<dbReference type="Pfam" id="PF13994">
    <property type="entry name" value="PgaD"/>
    <property type="match status" value="1"/>
</dbReference>
<accession>A0ABT1U060</accession>
<comment type="caution">
    <text evidence="2">The sequence shown here is derived from an EMBL/GenBank/DDBJ whole genome shotgun (WGS) entry which is preliminary data.</text>
</comment>
<dbReference type="InterPro" id="IPR023829">
    <property type="entry name" value="PGA_PgaD"/>
</dbReference>
<feature type="transmembrane region" description="Helical" evidence="1">
    <location>
        <begin position="21"/>
        <end position="47"/>
    </location>
</feature>
<name>A0ABT1U060_9GAMM</name>
<proteinExistence type="predicted"/>
<sequence>MKHVIINHPHLQSPRQKLGSAFLVCMSWLLWLYFLLPVFTLAGWLMGVKSLSDEIRWFGGYKTLLELLQMYGGIILLIAIGWLSWTFFLSWLHASIKPEPHLPVTNQEQAKRFNVNVDLLLDIRSRQRIMVSHDDKANIIRLDHSEKL</sequence>
<organism evidence="2 3">
    <name type="scientific">Methylomonas rivi</name>
    <dbReference type="NCBI Taxonomy" id="2952226"/>
    <lineage>
        <taxon>Bacteria</taxon>
        <taxon>Pseudomonadati</taxon>
        <taxon>Pseudomonadota</taxon>
        <taxon>Gammaproteobacteria</taxon>
        <taxon>Methylococcales</taxon>
        <taxon>Methylococcaceae</taxon>
        <taxon>Methylomonas</taxon>
    </lineage>
</organism>
<dbReference type="NCBIfam" id="TIGR03940">
    <property type="entry name" value="PGA_PgaD"/>
    <property type="match status" value="1"/>
</dbReference>
<keyword evidence="1" id="KW-0472">Membrane</keyword>
<reference evidence="2 3" key="1">
    <citation type="submission" date="2022-07" db="EMBL/GenBank/DDBJ databases">
        <title>Methylomonas rivi sp. nov., Methylomonas rosea sp. nov., Methylomonas aureus sp. nov. and Methylomonas subterranea sp. nov., four novel methanotrophs isolated from a freshwater creek and the deep terrestrial subsurface.</title>
        <authorList>
            <person name="Abin C."/>
            <person name="Sankaranarayanan K."/>
            <person name="Garner C."/>
            <person name="Sindelar R."/>
            <person name="Kotary K."/>
            <person name="Garner R."/>
            <person name="Barclay S."/>
            <person name="Lawson P."/>
            <person name="Krumholz L."/>
        </authorList>
    </citation>
    <scope>NUCLEOTIDE SEQUENCE [LARGE SCALE GENOMIC DNA]</scope>
    <source>
        <strain evidence="2 3">WSC-6</strain>
    </source>
</reference>
<feature type="transmembrane region" description="Helical" evidence="1">
    <location>
        <begin position="67"/>
        <end position="92"/>
    </location>
</feature>
<dbReference type="RefSeq" id="WP_256613517.1">
    <property type="nucleotide sequence ID" value="NZ_JANIBK010000005.1"/>
</dbReference>
<dbReference type="Proteomes" id="UP001524586">
    <property type="component" value="Unassembled WGS sequence"/>
</dbReference>
<keyword evidence="1" id="KW-1133">Transmembrane helix</keyword>
<keyword evidence="1" id="KW-0812">Transmembrane</keyword>
<keyword evidence="3" id="KW-1185">Reference proteome</keyword>